<reference evidence="3" key="1">
    <citation type="submission" date="2018-09" db="EMBL/GenBank/DDBJ databases">
        <authorList>
            <person name="Livingstone P.G."/>
            <person name="Whitworth D.E."/>
        </authorList>
    </citation>
    <scope>NUCLEOTIDE SEQUENCE [LARGE SCALE GENOMIC DNA]</scope>
    <source>
        <strain evidence="3">CA043D</strain>
    </source>
</reference>
<gene>
    <name evidence="2" type="ORF">D7X32_09915</name>
</gene>
<protein>
    <submittedName>
        <fullName evidence="2">Uncharacterized protein</fullName>
    </submittedName>
</protein>
<dbReference type="Proteomes" id="UP000268313">
    <property type="component" value="Unassembled WGS sequence"/>
</dbReference>
<comment type="caution">
    <text evidence="2">The sequence shown here is derived from an EMBL/GenBank/DDBJ whole genome shotgun (WGS) entry which is preliminary data.</text>
</comment>
<evidence type="ECO:0000313" key="3">
    <source>
        <dbReference type="Proteomes" id="UP000268313"/>
    </source>
</evidence>
<proteinExistence type="predicted"/>
<accession>A0A3A8KQU0</accession>
<dbReference type="EMBL" id="RAWE01000025">
    <property type="protein sequence ID" value="RKH04752.1"/>
    <property type="molecule type" value="Genomic_DNA"/>
</dbReference>
<evidence type="ECO:0000256" key="1">
    <source>
        <dbReference type="SAM" id="MobiDB-lite"/>
    </source>
</evidence>
<name>A0A3A8KQU0_9BACT</name>
<feature type="region of interest" description="Disordered" evidence="1">
    <location>
        <begin position="1"/>
        <end position="20"/>
    </location>
</feature>
<sequence>MPPPPEVPEVEPVGSAHMKPDGTLELRMSARGPGAIAGEALFILKPDNPRYAGVLEHLGPMEPGGYARVMPFPPGVF</sequence>
<organism evidence="2 3">
    <name type="scientific">Corallococcus carmarthensis</name>
    <dbReference type="NCBI Taxonomy" id="2316728"/>
    <lineage>
        <taxon>Bacteria</taxon>
        <taxon>Pseudomonadati</taxon>
        <taxon>Myxococcota</taxon>
        <taxon>Myxococcia</taxon>
        <taxon>Myxococcales</taxon>
        <taxon>Cystobacterineae</taxon>
        <taxon>Myxococcaceae</taxon>
        <taxon>Corallococcus</taxon>
    </lineage>
</organism>
<keyword evidence="3" id="KW-1185">Reference proteome</keyword>
<evidence type="ECO:0000313" key="2">
    <source>
        <dbReference type="EMBL" id="RKH04752.1"/>
    </source>
</evidence>
<dbReference type="AlphaFoldDB" id="A0A3A8KQU0"/>